<dbReference type="AlphaFoldDB" id="A0A139WR36"/>
<comment type="caution">
    <text evidence="1">The sequence shown here is derived from an EMBL/GenBank/DDBJ whole genome shotgun (WGS) entry which is preliminary data.</text>
</comment>
<dbReference type="EMBL" id="ANNX02000064">
    <property type="protein sequence ID" value="KYC34892.1"/>
    <property type="molecule type" value="Genomic_DNA"/>
</dbReference>
<protein>
    <submittedName>
        <fullName evidence="1">Uncharacterized protein</fullName>
    </submittedName>
</protein>
<gene>
    <name evidence="1" type="ORF">WA1_50155</name>
</gene>
<accession>A0A139WR36</accession>
<dbReference type="Proteomes" id="UP000076925">
    <property type="component" value="Unassembled WGS sequence"/>
</dbReference>
<evidence type="ECO:0000313" key="2">
    <source>
        <dbReference type="Proteomes" id="UP000076925"/>
    </source>
</evidence>
<sequence>MNERIVSQSEVSQDSVVEQMWSCDPMLMTYLSERFNHSSLTELILESVAAFWKPFALRHMGVASTDTTIALRQSLVLMSSQIELISKEFSPLVFSLWESNSTNALPFQDECCADFSNNGVDIYKPTVCELQTTNTEFGAREAFLG</sequence>
<evidence type="ECO:0000313" key="1">
    <source>
        <dbReference type="EMBL" id="KYC34892.1"/>
    </source>
</evidence>
<organism evidence="1 2">
    <name type="scientific">Scytonema hofmannii PCC 7110</name>
    <dbReference type="NCBI Taxonomy" id="128403"/>
    <lineage>
        <taxon>Bacteria</taxon>
        <taxon>Bacillati</taxon>
        <taxon>Cyanobacteriota</taxon>
        <taxon>Cyanophyceae</taxon>
        <taxon>Nostocales</taxon>
        <taxon>Scytonemataceae</taxon>
        <taxon>Scytonema</taxon>
    </lineage>
</organism>
<reference evidence="1 2" key="1">
    <citation type="journal article" date="2013" name="Genome Biol. Evol.">
        <title>Genomes of Stigonematalean cyanobacteria (subsection V) and the evolution of oxygenic photosynthesis from prokaryotes to plastids.</title>
        <authorList>
            <person name="Dagan T."/>
            <person name="Roettger M."/>
            <person name="Stucken K."/>
            <person name="Landan G."/>
            <person name="Koch R."/>
            <person name="Major P."/>
            <person name="Gould S.B."/>
            <person name="Goremykin V.V."/>
            <person name="Rippka R."/>
            <person name="Tandeau de Marsac N."/>
            <person name="Gugger M."/>
            <person name="Lockhart P.J."/>
            <person name="Allen J.F."/>
            <person name="Brune I."/>
            <person name="Maus I."/>
            <person name="Puhler A."/>
            <person name="Martin W.F."/>
        </authorList>
    </citation>
    <scope>NUCLEOTIDE SEQUENCE [LARGE SCALE GENOMIC DNA]</scope>
    <source>
        <strain evidence="1 2">PCC 7110</strain>
    </source>
</reference>
<keyword evidence="2" id="KW-1185">Reference proteome</keyword>
<proteinExistence type="predicted"/>
<name>A0A139WR36_9CYAN</name>